<evidence type="ECO:0000313" key="1">
    <source>
        <dbReference type="EMBL" id="KIM66064.1"/>
    </source>
</evidence>
<feature type="non-terminal residue" evidence="1">
    <location>
        <position position="78"/>
    </location>
</feature>
<feature type="non-terminal residue" evidence="1">
    <location>
        <position position="1"/>
    </location>
</feature>
<accession>A0A0C3ECJ5</accession>
<sequence>LTGMLNQQCFDPAISPVVGLTKDTLNKYYLLTDLSKVYCIVMVLHPHYQLDYFKQAKWQAKWVNTAHELVCSTYRLSY</sequence>
<organism evidence="1 2">
    <name type="scientific">Scleroderma citrinum Foug A</name>
    <dbReference type="NCBI Taxonomy" id="1036808"/>
    <lineage>
        <taxon>Eukaryota</taxon>
        <taxon>Fungi</taxon>
        <taxon>Dikarya</taxon>
        <taxon>Basidiomycota</taxon>
        <taxon>Agaricomycotina</taxon>
        <taxon>Agaricomycetes</taxon>
        <taxon>Agaricomycetidae</taxon>
        <taxon>Boletales</taxon>
        <taxon>Sclerodermatineae</taxon>
        <taxon>Sclerodermataceae</taxon>
        <taxon>Scleroderma</taxon>
    </lineage>
</organism>
<proteinExistence type="predicted"/>
<keyword evidence="2" id="KW-1185">Reference proteome</keyword>
<dbReference type="EMBL" id="KN822019">
    <property type="protein sequence ID" value="KIM66064.1"/>
    <property type="molecule type" value="Genomic_DNA"/>
</dbReference>
<dbReference type="Proteomes" id="UP000053989">
    <property type="component" value="Unassembled WGS sequence"/>
</dbReference>
<protein>
    <recommendedName>
        <fullName evidence="3">hAT-like transposase RNase-H fold domain-containing protein</fullName>
    </recommendedName>
</protein>
<reference evidence="1 2" key="1">
    <citation type="submission" date="2014-04" db="EMBL/GenBank/DDBJ databases">
        <authorList>
            <consortium name="DOE Joint Genome Institute"/>
            <person name="Kuo A."/>
            <person name="Kohler A."/>
            <person name="Nagy L.G."/>
            <person name="Floudas D."/>
            <person name="Copeland A."/>
            <person name="Barry K.W."/>
            <person name="Cichocki N."/>
            <person name="Veneault-Fourrey C."/>
            <person name="LaButti K."/>
            <person name="Lindquist E.A."/>
            <person name="Lipzen A."/>
            <person name="Lundell T."/>
            <person name="Morin E."/>
            <person name="Murat C."/>
            <person name="Sun H."/>
            <person name="Tunlid A."/>
            <person name="Henrissat B."/>
            <person name="Grigoriev I.V."/>
            <person name="Hibbett D.S."/>
            <person name="Martin F."/>
            <person name="Nordberg H.P."/>
            <person name="Cantor M.N."/>
            <person name="Hua S.X."/>
        </authorList>
    </citation>
    <scope>NUCLEOTIDE SEQUENCE [LARGE SCALE GENOMIC DNA]</scope>
    <source>
        <strain evidence="1 2">Foug A</strain>
    </source>
</reference>
<dbReference type="InParanoid" id="A0A0C3ECJ5"/>
<evidence type="ECO:0000313" key="2">
    <source>
        <dbReference type="Proteomes" id="UP000053989"/>
    </source>
</evidence>
<dbReference type="OrthoDB" id="3359487at2759"/>
<gene>
    <name evidence="1" type="ORF">SCLCIDRAFT_42858</name>
</gene>
<reference evidence="2" key="2">
    <citation type="submission" date="2015-01" db="EMBL/GenBank/DDBJ databases">
        <title>Evolutionary Origins and Diversification of the Mycorrhizal Mutualists.</title>
        <authorList>
            <consortium name="DOE Joint Genome Institute"/>
            <consortium name="Mycorrhizal Genomics Consortium"/>
            <person name="Kohler A."/>
            <person name="Kuo A."/>
            <person name="Nagy L.G."/>
            <person name="Floudas D."/>
            <person name="Copeland A."/>
            <person name="Barry K.W."/>
            <person name="Cichocki N."/>
            <person name="Veneault-Fourrey C."/>
            <person name="LaButti K."/>
            <person name="Lindquist E.A."/>
            <person name="Lipzen A."/>
            <person name="Lundell T."/>
            <person name="Morin E."/>
            <person name="Murat C."/>
            <person name="Riley R."/>
            <person name="Ohm R."/>
            <person name="Sun H."/>
            <person name="Tunlid A."/>
            <person name="Henrissat B."/>
            <person name="Grigoriev I.V."/>
            <person name="Hibbett D.S."/>
            <person name="Martin F."/>
        </authorList>
    </citation>
    <scope>NUCLEOTIDE SEQUENCE [LARGE SCALE GENOMIC DNA]</scope>
    <source>
        <strain evidence="2">Foug A</strain>
    </source>
</reference>
<dbReference type="AlphaFoldDB" id="A0A0C3ECJ5"/>
<evidence type="ECO:0008006" key="3">
    <source>
        <dbReference type="Google" id="ProtNLM"/>
    </source>
</evidence>
<name>A0A0C3ECJ5_9AGAM</name>
<dbReference type="HOGENOM" id="CLU_206233_0_0_1"/>